<name>A9BKX9_HEMAN</name>
<accession>A9BKX9</accession>
<dbReference type="GeneID" id="5739662"/>
<reference evidence="1 2" key="1">
    <citation type="journal article" date="2007" name="Proc. Natl. Acad. Sci. U.S.A.">
        <title>Nucleomorph genome of Hemiselmis andersenii reveals complete intron loss and compaction as a driver of protein structure and function.</title>
        <authorList>
            <person name="Lane C.E."/>
            <person name="van den Heuvel K."/>
            <person name="Kozera C."/>
            <person name="Curtis B.A."/>
            <person name="Parsons B.J."/>
            <person name="Bowman S."/>
            <person name="Archibald J.M."/>
        </authorList>
    </citation>
    <scope>NUCLEOTIDE SEQUENCE [LARGE SCALE GENOMIC DNA]</scope>
    <source>
        <strain evidence="1 2">CCMP644</strain>
    </source>
</reference>
<proteinExistence type="predicted"/>
<organism evidence="1 2">
    <name type="scientific">Hemiselmis andersenii</name>
    <name type="common">Cryptophyte alga</name>
    <dbReference type="NCBI Taxonomy" id="464988"/>
    <lineage>
        <taxon>Eukaryota</taxon>
        <taxon>Cryptophyceae</taxon>
        <taxon>Cryptomonadales</taxon>
        <taxon>Hemiselmidaceae</taxon>
        <taxon>Hemiselmis</taxon>
    </lineage>
</organism>
<evidence type="ECO:0000313" key="1">
    <source>
        <dbReference type="EMBL" id="ABW98134.1"/>
    </source>
</evidence>
<dbReference type="RefSeq" id="XP_001712459.1">
    <property type="nucleotide sequence ID" value="XM_001712407.1"/>
</dbReference>
<evidence type="ECO:0000313" key="2">
    <source>
        <dbReference type="Proteomes" id="UP000243127"/>
    </source>
</evidence>
<geneLocation type="nucleomorph" evidence="1"/>
<dbReference type="Proteomes" id="UP000243127">
    <property type="component" value="Nucleomorph 2"/>
</dbReference>
<gene>
    <name evidence="1" type="ORF">HAN_2g316</name>
</gene>
<dbReference type="AlphaFoldDB" id="A9BKX9"/>
<keyword evidence="1" id="KW-0542">Nucleomorph</keyword>
<sequence length="316" mass="36836">MFFFVQTNFSGNKIFNQSSKSKTSKFFIKDFSKKPRKNKELNSSIKALNFPNSSSKKFIRLNTDETIQKIIINLQKISDEKTFFDFCITNREHLSYCLLYRLTALKLKAESDIENENQSDNIANFRKKILENILFIDQPVSQALILSEKRIKEILESSMEKDLILKKIGEDTPNVTCFWIVMQAALLAWEKKDESENPPKKSEIYEKLKKIQTIFYNSPKHNSLLAHELVYLQKSFKNTNFLVSNEKNEQDLIEGLKMLISQLEKMPSNSYGPLLEKTLEICNEILEKKFGSKIENLDKFKIMFPLSPIETNSKLI</sequence>
<protein>
    <submittedName>
        <fullName evidence="1">Uncharacterized protein</fullName>
    </submittedName>
</protein>
<dbReference type="EMBL" id="CP000882">
    <property type="protein sequence ID" value="ABW98134.1"/>
    <property type="molecule type" value="Genomic_DNA"/>
</dbReference>